<dbReference type="PANTHER" id="PTHR24231">
    <property type="entry name" value="PURINOCEPTOR-RELATED G-PROTEIN COUPLED RECEPTOR"/>
    <property type="match status" value="1"/>
</dbReference>
<evidence type="ECO:0000313" key="14">
    <source>
        <dbReference type="Proteomes" id="UP000518266"/>
    </source>
</evidence>
<dbReference type="GO" id="GO:0005886">
    <property type="term" value="C:plasma membrane"/>
    <property type="evidence" value="ECO:0007669"/>
    <property type="project" value="UniProtKB-SubCell"/>
</dbReference>
<evidence type="ECO:0000256" key="4">
    <source>
        <dbReference type="ARBA" id="ARBA00022989"/>
    </source>
</evidence>
<feature type="transmembrane region" description="Helical" evidence="11">
    <location>
        <begin position="127"/>
        <end position="152"/>
    </location>
</feature>
<keyword evidence="9" id="KW-0325">Glycoprotein</keyword>
<protein>
    <recommendedName>
        <fullName evidence="12">G-protein coupled receptors family 1 profile domain-containing protein</fullName>
    </recommendedName>
</protein>
<dbReference type="PRINTS" id="PR01065">
    <property type="entry name" value="P2Y3PRNOCPTR"/>
</dbReference>
<dbReference type="OrthoDB" id="9881476at2759"/>
<feature type="transmembrane region" description="Helical" evidence="11">
    <location>
        <begin position="274"/>
        <end position="300"/>
    </location>
</feature>
<dbReference type="PRINTS" id="PR01157">
    <property type="entry name" value="P2YPURNOCPTR"/>
</dbReference>
<proteinExistence type="predicted"/>
<keyword evidence="14" id="KW-1185">Reference proteome</keyword>
<keyword evidence="7" id="KW-1015">Disulfide bond</keyword>
<keyword evidence="5" id="KW-0297">G-protein coupled receptor</keyword>
<dbReference type="PROSITE" id="PS50262">
    <property type="entry name" value="G_PROTEIN_RECEP_F1_2"/>
    <property type="match status" value="1"/>
</dbReference>
<dbReference type="GO" id="GO:0007200">
    <property type="term" value="P:phospholipase C-activating G protein-coupled receptor signaling pathway"/>
    <property type="evidence" value="ECO:0007669"/>
    <property type="project" value="InterPro"/>
</dbReference>
<comment type="caution">
    <text evidence="13">The sequence shown here is derived from an EMBL/GenBank/DDBJ whole genome shotgun (WGS) entry which is preliminary data.</text>
</comment>
<keyword evidence="2" id="KW-1003">Cell membrane</keyword>
<evidence type="ECO:0000256" key="7">
    <source>
        <dbReference type="ARBA" id="ARBA00023157"/>
    </source>
</evidence>
<evidence type="ECO:0000256" key="6">
    <source>
        <dbReference type="ARBA" id="ARBA00023136"/>
    </source>
</evidence>
<dbReference type="InterPro" id="IPR000371">
    <property type="entry name" value="P2Y3_rcpt"/>
</dbReference>
<dbReference type="GO" id="GO:0045029">
    <property type="term" value="F:G protein-coupled UDP receptor activity"/>
    <property type="evidence" value="ECO:0007669"/>
    <property type="project" value="TreeGrafter"/>
</dbReference>
<dbReference type="GO" id="GO:0045030">
    <property type="term" value="F:G protein-coupled UTP receptor activity"/>
    <property type="evidence" value="ECO:0007669"/>
    <property type="project" value="TreeGrafter"/>
</dbReference>
<evidence type="ECO:0000256" key="2">
    <source>
        <dbReference type="ARBA" id="ARBA00022475"/>
    </source>
</evidence>
<dbReference type="InterPro" id="IPR017452">
    <property type="entry name" value="GPCR_Rhodpsn_7TM"/>
</dbReference>
<gene>
    <name evidence="13" type="ORF">F7725_020844</name>
</gene>
<feature type="transmembrane region" description="Helical" evidence="11">
    <location>
        <begin position="164"/>
        <end position="184"/>
    </location>
</feature>
<keyword evidence="4 11" id="KW-1133">Transmembrane helix</keyword>
<evidence type="ECO:0000256" key="8">
    <source>
        <dbReference type="ARBA" id="ARBA00023170"/>
    </source>
</evidence>
<keyword evidence="8" id="KW-0675">Receptor</keyword>
<dbReference type="SUPFAM" id="SSF81321">
    <property type="entry name" value="Family A G protein-coupled receptor-like"/>
    <property type="match status" value="1"/>
</dbReference>
<evidence type="ECO:0000313" key="13">
    <source>
        <dbReference type="EMBL" id="KAF3847816.1"/>
    </source>
</evidence>
<dbReference type="Pfam" id="PF00001">
    <property type="entry name" value="7tm_1"/>
    <property type="match status" value="1"/>
</dbReference>
<evidence type="ECO:0000256" key="3">
    <source>
        <dbReference type="ARBA" id="ARBA00022692"/>
    </source>
</evidence>
<dbReference type="GO" id="GO:1905835">
    <property type="term" value="P:cellular response to pyrimidine ribonucleotide"/>
    <property type="evidence" value="ECO:0007669"/>
    <property type="project" value="TreeGrafter"/>
</dbReference>
<dbReference type="GO" id="GO:0001621">
    <property type="term" value="F:G protein-coupled ADP receptor activity"/>
    <property type="evidence" value="ECO:0007669"/>
    <property type="project" value="TreeGrafter"/>
</dbReference>
<dbReference type="Gene3D" id="1.20.1070.10">
    <property type="entry name" value="Rhodopsin 7-helix transmembrane proteins"/>
    <property type="match status" value="1"/>
</dbReference>
<evidence type="ECO:0000256" key="9">
    <source>
        <dbReference type="ARBA" id="ARBA00023180"/>
    </source>
</evidence>
<dbReference type="EMBL" id="JAAKFY010000013">
    <property type="protein sequence ID" value="KAF3847816.1"/>
    <property type="molecule type" value="Genomic_DNA"/>
</dbReference>
<dbReference type="PRINTS" id="PR00237">
    <property type="entry name" value="GPCRRHODOPSN"/>
</dbReference>
<feature type="transmembrane region" description="Helical" evidence="11">
    <location>
        <begin position="326"/>
        <end position="346"/>
    </location>
</feature>
<dbReference type="PANTHER" id="PTHR24231:SF16">
    <property type="entry name" value="P2Y PURINOCEPTOR 6"/>
    <property type="match status" value="1"/>
</dbReference>
<keyword evidence="3 11" id="KW-0812">Transmembrane</keyword>
<evidence type="ECO:0000259" key="12">
    <source>
        <dbReference type="PROSITE" id="PS50262"/>
    </source>
</evidence>
<feature type="transmembrane region" description="Helical" evidence="11">
    <location>
        <begin position="230"/>
        <end position="254"/>
    </location>
</feature>
<sequence>MLCGTGAVVCEGERAATETLHNSVSLHAEPVFVFTEESSRTSLVPCRQLVDAANSFLLPSFMDVKMPHPVYSFPTEALISQTFPTDGFSSSEWPTEPYAAGDFLPSLSNISRASILRCTYKEDFKRILLPAVYSLVFVLGLPLNAVVILKIWRTRPNLSKNNIYMVNLAIADFLYVMSLPLLIYNYASHDYWPFGEIACKMVRFQFYSLQRYVGICHPMAMWQKQGGRRLAWSICGGVWLVVTVLCAPTFHFAATGIQRNRTVCYDLSTPKNSLAYYPYGMALTCLGFVLPFIGVMVCYFRMAQVLCRPVSYQGVSRATGEKRDKAVKMIIMVATVFCISFLPFHLTKTMYLVVRTMPAAPCDTRNMFSIIYKSTRPFASINSFLDPILFYFTQPRYRQSTRRFMRKVTSLRDKGTSV</sequence>
<evidence type="ECO:0000256" key="10">
    <source>
        <dbReference type="ARBA" id="ARBA00023224"/>
    </source>
</evidence>
<evidence type="ECO:0000256" key="11">
    <source>
        <dbReference type="SAM" id="Phobius"/>
    </source>
</evidence>
<evidence type="ECO:0000256" key="1">
    <source>
        <dbReference type="ARBA" id="ARBA00004651"/>
    </source>
</evidence>
<dbReference type="Proteomes" id="UP000518266">
    <property type="component" value="Unassembled WGS sequence"/>
</dbReference>
<reference evidence="13 14" key="1">
    <citation type="submission" date="2020-03" db="EMBL/GenBank/DDBJ databases">
        <title>Dissostichus mawsoni Genome sequencing and assembly.</title>
        <authorList>
            <person name="Park H."/>
        </authorList>
    </citation>
    <scope>NUCLEOTIDE SEQUENCE [LARGE SCALE GENOMIC DNA]</scope>
    <source>
        <strain evidence="13">DM0001</strain>
        <tissue evidence="13">Muscle</tissue>
    </source>
</reference>
<dbReference type="InterPro" id="IPR000276">
    <property type="entry name" value="GPCR_Rhodpsn"/>
</dbReference>
<name>A0A7J5YEB8_DISMA</name>
<keyword evidence="10" id="KW-0807">Transducer</keyword>
<organism evidence="13 14">
    <name type="scientific">Dissostichus mawsoni</name>
    <name type="common">Antarctic cod</name>
    <dbReference type="NCBI Taxonomy" id="36200"/>
    <lineage>
        <taxon>Eukaryota</taxon>
        <taxon>Metazoa</taxon>
        <taxon>Chordata</taxon>
        <taxon>Craniata</taxon>
        <taxon>Vertebrata</taxon>
        <taxon>Euteleostomi</taxon>
        <taxon>Actinopterygii</taxon>
        <taxon>Neopterygii</taxon>
        <taxon>Teleostei</taxon>
        <taxon>Neoteleostei</taxon>
        <taxon>Acanthomorphata</taxon>
        <taxon>Eupercaria</taxon>
        <taxon>Perciformes</taxon>
        <taxon>Notothenioidei</taxon>
        <taxon>Nototheniidae</taxon>
        <taxon>Dissostichus</taxon>
    </lineage>
</organism>
<feature type="domain" description="G-protein coupled receptors family 1 profile" evidence="12">
    <location>
        <begin position="143"/>
        <end position="390"/>
    </location>
</feature>
<dbReference type="AlphaFoldDB" id="A0A7J5YEB8"/>
<comment type="subcellular location">
    <subcellularLocation>
        <location evidence="1">Cell membrane</location>
        <topology evidence="1">Multi-pass membrane protein</topology>
    </subcellularLocation>
</comment>
<accession>A0A7J5YEB8</accession>
<evidence type="ECO:0000256" key="5">
    <source>
        <dbReference type="ARBA" id="ARBA00023040"/>
    </source>
</evidence>
<keyword evidence="6 11" id="KW-0472">Membrane</keyword>